<name>A0ACB8ARK2_9AGAM</name>
<sequence>MATPLSTACANARRADWRTTQKSLLLLSTSNFQPKSTHTRFSSSSDMSNQYRYQDINTTIRIIDDEVLELRKLESDLLARLYHLQDRITRKQAHAGRLKNSLIPVYRLPNEILLACFHLAVQSWLTESTDTDERITEVYVEDDYRPEKPVDFPCTHTTAIALSHVSHHWRQVAINMPSLWTNLAVAPRLERQLNIPRLRDNIGRAKGMPVTLTFRNIKWSGMLSSTQLLAIESLVQQEQITGLAFLDSATILWRILDGGGERRSASPGVLSHLTALTIFEISGTFPPSELKPLLSATPQLKSLRLGVSCWARTYDDDDWMGTDEIHLPMLDTMTIIDWSRQMQYFLRSLSAPALRQFKLLCWDPNRGVRPSCLFINNVPRFPNVQHLVFHSSYPFDREIVRAFTGVTHLTLKCHRTFGNPEVFWPNLQHLNLDFAFAYVDSNRGLRVTGLQASEDRVHPLQISVFDSSKVINAHALFQCYKELQRYGNLEGPRMDEFRQWHADGEPELTRNNLAAVLHTQHYY</sequence>
<organism evidence="1 2">
    <name type="scientific">Hygrophoropsis aurantiaca</name>
    <dbReference type="NCBI Taxonomy" id="72124"/>
    <lineage>
        <taxon>Eukaryota</taxon>
        <taxon>Fungi</taxon>
        <taxon>Dikarya</taxon>
        <taxon>Basidiomycota</taxon>
        <taxon>Agaricomycotina</taxon>
        <taxon>Agaricomycetes</taxon>
        <taxon>Agaricomycetidae</taxon>
        <taxon>Boletales</taxon>
        <taxon>Coniophorineae</taxon>
        <taxon>Hygrophoropsidaceae</taxon>
        <taxon>Hygrophoropsis</taxon>
    </lineage>
</organism>
<dbReference type="Proteomes" id="UP000790377">
    <property type="component" value="Unassembled WGS sequence"/>
</dbReference>
<proteinExistence type="predicted"/>
<protein>
    <submittedName>
        <fullName evidence="1">Uncharacterized protein</fullName>
    </submittedName>
</protein>
<keyword evidence="2" id="KW-1185">Reference proteome</keyword>
<gene>
    <name evidence="1" type="ORF">BJ138DRAFT_1109364</name>
</gene>
<accession>A0ACB8ARK2</accession>
<evidence type="ECO:0000313" key="2">
    <source>
        <dbReference type="Proteomes" id="UP000790377"/>
    </source>
</evidence>
<comment type="caution">
    <text evidence="1">The sequence shown here is derived from an EMBL/GenBank/DDBJ whole genome shotgun (WGS) entry which is preliminary data.</text>
</comment>
<dbReference type="EMBL" id="MU267596">
    <property type="protein sequence ID" value="KAH7915845.1"/>
    <property type="molecule type" value="Genomic_DNA"/>
</dbReference>
<evidence type="ECO:0000313" key="1">
    <source>
        <dbReference type="EMBL" id="KAH7915845.1"/>
    </source>
</evidence>
<reference evidence="1" key="1">
    <citation type="journal article" date="2021" name="New Phytol.">
        <title>Evolutionary innovations through gain and loss of genes in the ectomycorrhizal Boletales.</title>
        <authorList>
            <person name="Wu G."/>
            <person name="Miyauchi S."/>
            <person name="Morin E."/>
            <person name="Kuo A."/>
            <person name="Drula E."/>
            <person name="Varga T."/>
            <person name="Kohler A."/>
            <person name="Feng B."/>
            <person name="Cao Y."/>
            <person name="Lipzen A."/>
            <person name="Daum C."/>
            <person name="Hundley H."/>
            <person name="Pangilinan J."/>
            <person name="Johnson J."/>
            <person name="Barry K."/>
            <person name="LaButti K."/>
            <person name="Ng V."/>
            <person name="Ahrendt S."/>
            <person name="Min B."/>
            <person name="Choi I.G."/>
            <person name="Park H."/>
            <person name="Plett J.M."/>
            <person name="Magnuson J."/>
            <person name="Spatafora J.W."/>
            <person name="Nagy L.G."/>
            <person name="Henrissat B."/>
            <person name="Grigoriev I.V."/>
            <person name="Yang Z.L."/>
            <person name="Xu J."/>
            <person name="Martin F.M."/>
        </authorList>
    </citation>
    <scope>NUCLEOTIDE SEQUENCE</scope>
    <source>
        <strain evidence="1">ATCC 28755</strain>
    </source>
</reference>